<comment type="subcellular location">
    <subcellularLocation>
        <location evidence="1">Cytoplasm</location>
    </subcellularLocation>
</comment>
<dbReference type="GO" id="GO:0003700">
    <property type="term" value="F:DNA-binding transcription factor activity"/>
    <property type="evidence" value="ECO:0007669"/>
    <property type="project" value="InterPro"/>
</dbReference>
<dbReference type="SUPFAM" id="SSF50037">
    <property type="entry name" value="C-terminal domain of transcriptional repressors"/>
    <property type="match status" value="1"/>
</dbReference>
<dbReference type="InterPro" id="IPR022689">
    <property type="entry name" value="Iron_dep_repressor"/>
</dbReference>
<comment type="caution">
    <text evidence="11">The sequence shown here is derived from an EMBL/GenBank/DDBJ whole genome shotgun (WGS) entry which is preliminary data.</text>
</comment>
<dbReference type="InterPro" id="IPR036388">
    <property type="entry name" value="WH-like_DNA-bd_sf"/>
</dbReference>
<dbReference type="EMBL" id="MTEI01000028">
    <property type="protein sequence ID" value="OQW85936.1"/>
    <property type="molecule type" value="Genomic_DNA"/>
</dbReference>
<reference evidence="11 12" key="1">
    <citation type="submission" date="2017-01" db="EMBL/GenBank/DDBJ databases">
        <title>Novel large sulfur bacteria in the metagenomes of groundwater-fed chemosynthetic microbial mats in the Lake Huron basin.</title>
        <authorList>
            <person name="Sharrar A.M."/>
            <person name="Flood B.E."/>
            <person name="Bailey J.V."/>
            <person name="Jones D.S."/>
            <person name="Biddanda B."/>
            <person name="Ruberg S.A."/>
            <person name="Marcus D.N."/>
            <person name="Dick G.J."/>
        </authorList>
    </citation>
    <scope>NUCLEOTIDE SEQUENCE [LARGE SCALE GENOMIC DNA]</scope>
    <source>
        <strain evidence="11">A7</strain>
    </source>
</reference>
<gene>
    <name evidence="11" type="ORF">BWK72_19685</name>
</gene>
<dbReference type="Pfam" id="PF04023">
    <property type="entry name" value="FeoA"/>
    <property type="match status" value="1"/>
</dbReference>
<evidence type="ECO:0000313" key="12">
    <source>
        <dbReference type="Proteomes" id="UP000192505"/>
    </source>
</evidence>
<protein>
    <recommendedName>
        <fullName evidence="4">Transcriptional regulator MntR</fullName>
    </recommendedName>
</protein>
<keyword evidence="5" id="KW-0408">Iron</keyword>
<evidence type="ECO:0000256" key="6">
    <source>
        <dbReference type="ARBA" id="ARBA00023015"/>
    </source>
</evidence>
<dbReference type="InterPro" id="IPR036421">
    <property type="entry name" value="Fe_dep_repressor_sf"/>
</dbReference>
<dbReference type="Proteomes" id="UP000192505">
    <property type="component" value="Unassembled WGS sequence"/>
</dbReference>
<evidence type="ECO:0000256" key="2">
    <source>
        <dbReference type="ARBA" id="ARBA00007871"/>
    </source>
</evidence>
<dbReference type="PROSITE" id="PS50944">
    <property type="entry name" value="HTH_DTXR"/>
    <property type="match status" value="1"/>
</dbReference>
<accession>A0A1W9KP49</accession>
<dbReference type="InterPro" id="IPR050536">
    <property type="entry name" value="DtxR_MntR_Metal-Reg"/>
</dbReference>
<evidence type="ECO:0000256" key="8">
    <source>
        <dbReference type="ARBA" id="ARBA00023163"/>
    </source>
</evidence>
<evidence type="ECO:0000256" key="4">
    <source>
        <dbReference type="ARBA" id="ARBA00022386"/>
    </source>
</evidence>
<dbReference type="Pfam" id="PF02742">
    <property type="entry name" value="Fe_dep_repr_C"/>
    <property type="match status" value="1"/>
</dbReference>
<comment type="subunit">
    <text evidence="3">Homodimer.</text>
</comment>
<dbReference type="PANTHER" id="PTHR33238">
    <property type="entry name" value="IRON (METAL) DEPENDENT REPRESSOR, DTXR FAMILY"/>
    <property type="match status" value="1"/>
</dbReference>
<dbReference type="GO" id="GO:0003677">
    <property type="term" value="F:DNA binding"/>
    <property type="evidence" value="ECO:0007669"/>
    <property type="project" value="UniProtKB-KW"/>
</dbReference>
<dbReference type="GO" id="GO:0046983">
    <property type="term" value="F:protein dimerization activity"/>
    <property type="evidence" value="ECO:0007669"/>
    <property type="project" value="InterPro"/>
</dbReference>
<proteinExistence type="inferred from homology"/>
<dbReference type="InterPro" id="IPR038157">
    <property type="entry name" value="FeoA_core_dom"/>
</dbReference>
<evidence type="ECO:0000256" key="1">
    <source>
        <dbReference type="ARBA" id="ARBA00004496"/>
    </source>
</evidence>
<dbReference type="AlphaFoldDB" id="A0A1W9KP49"/>
<dbReference type="InterPro" id="IPR007167">
    <property type="entry name" value="Fe-transptr_FeoA-like"/>
</dbReference>
<keyword evidence="6" id="KW-0805">Transcription regulation</keyword>
<dbReference type="Gene3D" id="2.30.30.90">
    <property type="match status" value="1"/>
</dbReference>
<evidence type="ECO:0000256" key="3">
    <source>
        <dbReference type="ARBA" id="ARBA00011738"/>
    </source>
</evidence>
<evidence type="ECO:0000313" key="11">
    <source>
        <dbReference type="EMBL" id="OQW85936.1"/>
    </source>
</evidence>
<evidence type="ECO:0000256" key="9">
    <source>
        <dbReference type="ARBA" id="ARBA00025185"/>
    </source>
</evidence>
<dbReference type="SUPFAM" id="SSF46785">
    <property type="entry name" value="Winged helix' DNA-binding domain"/>
    <property type="match status" value="1"/>
</dbReference>
<dbReference type="GO" id="GO:0005737">
    <property type="term" value="C:cytoplasm"/>
    <property type="evidence" value="ECO:0007669"/>
    <property type="project" value="UniProtKB-SubCell"/>
</dbReference>
<comment type="function">
    <text evidence="9">In the presence of manganese, represses expression of mntH and mntS. Up-regulates expression of mntP.</text>
</comment>
<dbReference type="SMART" id="SM00899">
    <property type="entry name" value="FeoA"/>
    <property type="match status" value="1"/>
</dbReference>
<dbReference type="InterPro" id="IPR022687">
    <property type="entry name" value="HTH_DTXR"/>
</dbReference>
<dbReference type="InterPro" id="IPR036390">
    <property type="entry name" value="WH_DNA-bd_sf"/>
</dbReference>
<dbReference type="Pfam" id="PF01325">
    <property type="entry name" value="Fe_dep_repress"/>
    <property type="match status" value="1"/>
</dbReference>
<dbReference type="InterPro" id="IPR008988">
    <property type="entry name" value="Transcriptional_repressor_C"/>
</dbReference>
<dbReference type="Gene3D" id="1.10.10.10">
    <property type="entry name" value="Winged helix-like DNA-binding domain superfamily/Winged helix DNA-binding domain"/>
    <property type="match status" value="1"/>
</dbReference>
<sequence length="254" mass="27660">MTSCQLLSASMEDYLEVIFHITKSKGAARAKDIATALRVAASSVTGALKALAERGLVNYAPYDIVTLTAKGDEAARDVIRRHEVLRDFFVKVLAVEEQEADEAACKMEHSISRSLLERLIQFATFVETCPRGGAKWIAGFGYQCSGGCLDESCEQCISHCLTELQHKKQQQKEKNPMNAALNLVQLPPGQKARIVKILPGGAAGRRMAEMGITPGTLVEVERVAPLGDPVDIRIKGYHLSLRKAEAATIDVEPL</sequence>
<dbReference type="PANTHER" id="PTHR33238:SF7">
    <property type="entry name" value="IRON-DEPENDENT TRANSCRIPTIONAL REGULATOR"/>
    <property type="match status" value="1"/>
</dbReference>
<dbReference type="SMART" id="SM00529">
    <property type="entry name" value="HTH_DTXR"/>
    <property type="match status" value="1"/>
</dbReference>
<keyword evidence="7" id="KW-0238">DNA-binding</keyword>
<dbReference type="InterPro" id="IPR001367">
    <property type="entry name" value="Fe_dep_repressor"/>
</dbReference>
<evidence type="ECO:0000256" key="5">
    <source>
        <dbReference type="ARBA" id="ARBA00023004"/>
    </source>
</evidence>
<dbReference type="SUPFAM" id="SSF47979">
    <property type="entry name" value="Iron-dependent repressor protein, dimerization domain"/>
    <property type="match status" value="1"/>
</dbReference>
<dbReference type="Gene3D" id="1.10.60.10">
    <property type="entry name" value="Iron dependent repressor, metal binding and dimerisation domain"/>
    <property type="match status" value="1"/>
</dbReference>
<feature type="domain" description="HTH dtxR-type" evidence="10">
    <location>
        <begin position="7"/>
        <end position="68"/>
    </location>
</feature>
<dbReference type="GO" id="GO:0046914">
    <property type="term" value="F:transition metal ion binding"/>
    <property type="evidence" value="ECO:0007669"/>
    <property type="project" value="InterPro"/>
</dbReference>
<comment type="similarity">
    <text evidence="2">Belongs to the DtxR/MntR family.</text>
</comment>
<organism evidence="11 12">
    <name type="scientific">Rhodoferax ferrireducens</name>
    <dbReference type="NCBI Taxonomy" id="192843"/>
    <lineage>
        <taxon>Bacteria</taxon>
        <taxon>Pseudomonadati</taxon>
        <taxon>Pseudomonadota</taxon>
        <taxon>Betaproteobacteria</taxon>
        <taxon>Burkholderiales</taxon>
        <taxon>Comamonadaceae</taxon>
        <taxon>Rhodoferax</taxon>
    </lineage>
</organism>
<keyword evidence="8" id="KW-0804">Transcription</keyword>
<name>A0A1W9KP49_9BURK</name>
<evidence type="ECO:0000259" key="10">
    <source>
        <dbReference type="PROSITE" id="PS50944"/>
    </source>
</evidence>
<evidence type="ECO:0000256" key="7">
    <source>
        <dbReference type="ARBA" id="ARBA00023125"/>
    </source>
</evidence>